<reference evidence="3" key="1">
    <citation type="submission" date="2017-04" db="EMBL/GenBank/DDBJ databases">
        <authorList>
            <person name="Varghese N."/>
            <person name="Submissions S."/>
        </authorList>
    </citation>
    <scope>NUCLEOTIDE SEQUENCE [LARGE SCALE GENOMIC DNA]</scope>
    <source>
        <strain evidence="3">DSM 44073</strain>
    </source>
</reference>
<evidence type="ECO:0000313" key="3">
    <source>
        <dbReference type="Proteomes" id="UP000192840"/>
    </source>
</evidence>
<dbReference type="AlphaFoldDB" id="A0A1W2FRR6"/>
<evidence type="ECO:0000313" key="2">
    <source>
        <dbReference type="EMBL" id="SMD24610.1"/>
    </source>
</evidence>
<dbReference type="EMBL" id="FWYC01000022">
    <property type="protein sequence ID" value="SMD24610.1"/>
    <property type="molecule type" value="Genomic_DNA"/>
</dbReference>
<evidence type="ECO:0000256" key="1">
    <source>
        <dbReference type="SAM" id="Phobius"/>
    </source>
</evidence>
<feature type="transmembrane region" description="Helical" evidence="1">
    <location>
        <begin position="6"/>
        <end position="24"/>
    </location>
</feature>
<name>A0A1W2FRR6_9PSEU</name>
<keyword evidence="1" id="KW-0472">Membrane</keyword>
<protein>
    <submittedName>
        <fullName evidence="2">Uncharacterized protein</fullName>
    </submittedName>
</protein>
<keyword evidence="1" id="KW-1133">Transmembrane helix</keyword>
<gene>
    <name evidence="2" type="ORF">SAMN05660733_07760</name>
</gene>
<keyword evidence="3" id="KW-1185">Reference proteome</keyword>
<dbReference type="eggNOG" id="ENOG50326CG">
    <property type="taxonomic scope" value="Bacteria"/>
</dbReference>
<keyword evidence="1" id="KW-0812">Transmembrane</keyword>
<accession>A0A1W2FRR6</accession>
<dbReference type="STRING" id="40571.SAMN05660733_07760"/>
<sequence>MSLRWLIAAGAVIVVVGLAIVLLFPRLGTLNQENQASSAPQSSPASSTPTIAPLAEEQAKALAADLTSGDEPRVRRALAISDAQPLDLGAVAQLASIAPLTIDTASFQDANDGTASTSAQTGGASGAAWTLHLVVHDGNWKISSTEATQ</sequence>
<proteinExistence type="predicted"/>
<organism evidence="2 3">
    <name type="scientific">Lentzea albidocapillata</name>
    <dbReference type="NCBI Taxonomy" id="40571"/>
    <lineage>
        <taxon>Bacteria</taxon>
        <taxon>Bacillati</taxon>
        <taxon>Actinomycetota</taxon>
        <taxon>Actinomycetes</taxon>
        <taxon>Pseudonocardiales</taxon>
        <taxon>Pseudonocardiaceae</taxon>
        <taxon>Lentzea</taxon>
    </lineage>
</organism>
<dbReference type="Proteomes" id="UP000192840">
    <property type="component" value="Unassembled WGS sequence"/>
</dbReference>